<reference evidence="1 2" key="1">
    <citation type="submission" date="2012-04" db="EMBL/GenBank/DDBJ databases">
        <authorList>
            <person name="Genoscope - CEA"/>
        </authorList>
    </citation>
    <scope>NUCLEOTIDE SEQUENCE [LARGE SCALE GENOMIC DNA]</scope>
    <source>
        <strain evidence="1 2">9807</strain>
    </source>
</reference>
<accession>I4H1F4</accession>
<protein>
    <submittedName>
        <fullName evidence="1">Uncharacterized protein</fullName>
    </submittedName>
</protein>
<gene>
    <name evidence="1" type="ORF">MICAF_1620006</name>
</gene>
<comment type="caution">
    <text evidence="1">The sequence shown here is derived from an EMBL/GenBank/DDBJ whole genome shotgun (WGS) entry which is preliminary data.</text>
</comment>
<dbReference type="Proteomes" id="UP000003613">
    <property type="component" value="Unassembled WGS sequence"/>
</dbReference>
<dbReference type="EMBL" id="CAIM01000071">
    <property type="protein sequence ID" value="CCI15878.1"/>
    <property type="molecule type" value="Genomic_DNA"/>
</dbReference>
<name>I4H1F4_MICAE</name>
<dbReference type="AlphaFoldDB" id="I4H1F4"/>
<organism evidence="1 2">
    <name type="scientific">Microcystis aeruginosa PCC 9807</name>
    <dbReference type="NCBI Taxonomy" id="1160283"/>
    <lineage>
        <taxon>Bacteria</taxon>
        <taxon>Bacillati</taxon>
        <taxon>Cyanobacteriota</taxon>
        <taxon>Cyanophyceae</taxon>
        <taxon>Oscillatoriophycideae</taxon>
        <taxon>Chroococcales</taxon>
        <taxon>Microcystaceae</taxon>
        <taxon>Microcystis</taxon>
    </lineage>
</organism>
<evidence type="ECO:0000313" key="2">
    <source>
        <dbReference type="Proteomes" id="UP000003613"/>
    </source>
</evidence>
<proteinExistence type="predicted"/>
<evidence type="ECO:0000313" key="1">
    <source>
        <dbReference type="EMBL" id="CCI15878.1"/>
    </source>
</evidence>
<sequence length="242" mass="27148">MTNFSPDPNPFPDWLRMEMKVKQKQNAPFKPKQIDLVADIRFGTHTLKTPVGEIKIGLNKGKLQTVIENGKVPLGNIHLVNHVTLQRDVKIKEEVTNETQFGVKGEVNVSGQPKIGGSLGAEKKIGQKRSEEYQDKKYGVKTEGGESDPIWIFTPITGEVLEGLLQDTLLATIDVTKNPCTVISTFQKPEPEDIKILEAPLYFTNFMSENKQTILQQLVIKQSLKKILENCDYLSQISMVSK</sequence>
<dbReference type="RefSeq" id="WP_002786650.1">
    <property type="nucleotide sequence ID" value="NZ_HE973335.1"/>
</dbReference>
<dbReference type="HOGENOM" id="CLU_1146161_0_0_3"/>